<dbReference type="EMBL" id="MU006710">
    <property type="protein sequence ID" value="KAF2629198.1"/>
    <property type="molecule type" value="Genomic_DNA"/>
</dbReference>
<accession>A0ACB6S761</accession>
<proteinExistence type="predicted"/>
<name>A0ACB6S761_9PLEO</name>
<reference evidence="1" key="1">
    <citation type="journal article" date="2020" name="Stud. Mycol.">
        <title>101 Dothideomycetes genomes: a test case for predicting lifestyles and emergence of pathogens.</title>
        <authorList>
            <person name="Haridas S."/>
            <person name="Albert R."/>
            <person name="Binder M."/>
            <person name="Bloem J."/>
            <person name="Labutti K."/>
            <person name="Salamov A."/>
            <person name="Andreopoulos B."/>
            <person name="Baker S."/>
            <person name="Barry K."/>
            <person name="Bills G."/>
            <person name="Bluhm B."/>
            <person name="Cannon C."/>
            <person name="Castanera R."/>
            <person name="Culley D."/>
            <person name="Daum C."/>
            <person name="Ezra D."/>
            <person name="Gonzalez J."/>
            <person name="Henrissat B."/>
            <person name="Kuo A."/>
            <person name="Liang C."/>
            <person name="Lipzen A."/>
            <person name="Lutzoni F."/>
            <person name="Magnuson J."/>
            <person name="Mondo S."/>
            <person name="Nolan M."/>
            <person name="Ohm R."/>
            <person name="Pangilinan J."/>
            <person name="Park H.-J."/>
            <person name="Ramirez L."/>
            <person name="Alfaro M."/>
            <person name="Sun H."/>
            <person name="Tritt A."/>
            <person name="Yoshinaga Y."/>
            <person name="Zwiers L.-H."/>
            <person name="Turgeon B."/>
            <person name="Goodwin S."/>
            <person name="Spatafora J."/>
            <person name="Crous P."/>
            <person name="Grigoriev I."/>
        </authorList>
    </citation>
    <scope>NUCLEOTIDE SEQUENCE</scope>
    <source>
        <strain evidence="1">CBS 525.71</strain>
    </source>
</reference>
<sequence length="76" mass="8130">PTFSVHTITFSLSRVACGSVKHSPVICLSGTSFPSNQSASAFTSVLKFEGRHTKATLLEQVQPALQEELLRSPTVA</sequence>
<gene>
    <name evidence="1" type="ORF">BU25DRAFT_389182</name>
</gene>
<evidence type="ECO:0000313" key="1">
    <source>
        <dbReference type="EMBL" id="KAF2629198.1"/>
    </source>
</evidence>
<feature type="non-terminal residue" evidence="1">
    <location>
        <position position="1"/>
    </location>
</feature>
<organism evidence="1 2">
    <name type="scientific">Macroventuria anomochaeta</name>
    <dbReference type="NCBI Taxonomy" id="301207"/>
    <lineage>
        <taxon>Eukaryota</taxon>
        <taxon>Fungi</taxon>
        <taxon>Dikarya</taxon>
        <taxon>Ascomycota</taxon>
        <taxon>Pezizomycotina</taxon>
        <taxon>Dothideomycetes</taxon>
        <taxon>Pleosporomycetidae</taxon>
        <taxon>Pleosporales</taxon>
        <taxon>Pleosporineae</taxon>
        <taxon>Didymellaceae</taxon>
        <taxon>Macroventuria</taxon>
    </lineage>
</organism>
<evidence type="ECO:0000313" key="2">
    <source>
        <dbReference type="Proteomes" id="UP000799754"/>
    </source>
</evidence>
<keyword evidence="2" id="KW-1185">Reference proteome</keyword>
<comment type="caution">
    <text evidence="1">The sequence shown here is derived from an EMBL/GenBank/DDBJ whole genome shotgun (WGS) entry which is preliminary data.</text>
</comment>
<protein>
    <submittedName>
        <fullName evidence="1">Uncharacterized protein</fullName>
    </submittedName>
</protein>
<dbReference type="Proteomes" id="UP000799754">
    <property type="component" value="Unassembled WGS sequence"/>
</dbReference>